<dbReference type="Proteomes" id="UP000252519">
    <property type="component" value="Unassembled WGS sequence"/>
</dbReference>
<evidence type="ECO:0000313" key="4">
    <source>
        <dbReference type="Proteomes" id="UP000252519"/>
    </source>
</evidence>
<sequence>MTRLFFLISGCIAFVDSLNNFLVQGRADTLKVFRKIVRDRDAKVVPFDPYASGSVAWQATVPKDLHSRDFHKSMRRQHSMKVTSSGGAESGRKSPHPGSCC</sequence>
<feature type="chain" id="PRO_5016852401" evidence="2">
    <location>
        <begin position="18"/>
        <end position="101"/>
    </location>
</feature>
<gene>
    <name evidence="3" type="ORF">ANCCAN_01402</name>
</gene>
<proteinExistence type="predicted"/>
<keyword evidence="4" id="KW-1185">Reference proteome</keyword>
<organism evidence="3 4">
    <name type="scientific">Ancylostoma caninum</name>
    <name type="common">Dog hookworm</name>
    <dbReference type="NCBI Taxonomy" id="29170"/>
    <lineage>
        <taxon>Eukaryota</taxon>
        <taxon>Metazoa</taxon>
        <taxon>Ecdysozoa</taxon>
        <taxon>Nematoda</taxon>
        <taxon>Chromadorea</taxon>
        <taxon>Rhabditida</taxon>
        <taxon>Rhabditina</taxon>
        <taxon>Rhabditomorpha</taxon>
        <taxon>Strongyloidea</taxon>
        <taxon>Ancylostomatidae</taxon>
        <taxon>Ancylostomatinae</taxon>
        <taxon>Ancylostoma</taxon>
    </lineage>
</organism>
<evidence type="ECO:0000256" key="1">
    <source>
        <dbReference type="SAM" id="MobiDB-lite"/>
    </source>
</evidence>
<name>A0A368HAH3_ANCCA</name>
<comment type="caution">
    <text evidence="3">The sequence shown here is derived from an EMBL/GenBank/DDBJ whole genome shotgun (WGS) entry which is preliminary data.</text>
</comment>
<dbReference type="AlphaFoldDB" id="A0A368HAH3"/>
<protein>
    <submittedName>
        <fullName evidence="3">Uncharacterized protein</fullName>
    </submittedName>
</protein>
<accession>A0A368HAH3</accession>
<evidence type="ECO:0000256" key="2">
    <source>
        <dbReference type="SAM" id="SignalP"/>
    </source>
</evidence>
<dbReference type="EMBL" id="JOJR01000007">
    <property type="protein sequence ID" value="RCN52360.1"/>
    <property type="molecule type" value="Genomic_DNA"/>
</dbReference>
<keyword evidence="2" id="KW-0732">Signal</keyword>
<feature type="signal peptide" evidence="2">
    <location>
        <begin position="1"/>
        <end position="17"/>
    </location>
</feature>
<evidence type="ECO:0000313" key="3">
    <source>
        <dbReference type="EMBL" id="RCN52360.1"/>
    </source>
</evidence>
<dbReference type="OrthoDB" id="5837513at2759"/>
<feature type="region of interest" description="Disordered" evidence="1">
    <location>
        <begin position="70"/>
        <end position="101"/>
    </location>
</feature>
<reference evidence="3 4" key="1">
    <citation type="submission" date="2014-10" db="EMBL/GenBank/DDBJ databases">
        <title>Draft genome of the hookworm Ancylostoma caninum.</title>
        <authorList>
            <person name="Mitreva M."/>
        </authorList>
    </citation>
    <scope>NUCLEOTIDE SEQUENCE [LARGE SCALE GENOMIC DNA]</scope>
    <source>
        <strain evidence="3 4">Baltimore</strain>
    </source>
</reference>